<keyword evidence="3" id="KW-1185">Reference proteome</keyword>
<evidence type="ECO:0000256" key="1">
    <source>
        <dbReference type="SAM" id="Phobius"/>
    </source>
</evidence>
<feature type="transmembrane region" description="Helical" evidence="1">
    <location>
        <begin position="196"/>
        <end position="217"/>
    </location>
</feature>
<reference evidence="2 3" key="1">
    <citation type="journal article" date="2013" name="Genome Announc.">
        <title>Draft Genome Sequence of Indibacter alkaliphilus Strain LW1T, Isolated from Lonar Lake, a Haloalkaline Lake in the Buldana District of Maharashtra, India.</title>
        <authorList>
            <person name="Singh A."/>
            <person name="Kumar Jangir P."/>
            <person name="Sharma R."/>
            <person name="Singh A."/>
            <person name="Kumar Pinnaka A."/>
            <person name="Shivaji S."/>
        </authorList>
    </citation>
    <scope>NUCLEOTIDE SEQUENCE [LARGE SCALE GENOMIC DNA]</scope>
    <source>
        <strain evidence="3">CCUG 57479 / KCTC 22604 / LW1</strain>
    </source>
</reference>
<dbReference type="STRING" id="1189612.A33Q_2936"/>
<keyword evidence="1" id="KW-0472">Membrane</keyword>
<evidence type="ECO:0000313" key="3">
    <source>
        <dbReference type="Proteomes" id="UP000006073"/>
    </source>
</evidence>
<evidence type="ECO:0000313" key="2">
    <source>
        <dbReference type="EMBL" id="EOZ95574.1"/>
    </source>
</evidence>
<feature type="transmembrane region" description="Helical" evidence="1">
    <location>
        <begin position="153"/>
        <end position="175"/>
    </location>
</feature>
<proteinExistence type="predicted"/>
<dbReference type="AlphaFoldDB" id="S2D9P2"/>
<organism evidence="2 3">
    <name type="scientific">Indibacter alkaliphilus (strain CCUG 57479 / KCTC 22604 / LW1)</name>
    <dbReference type="NCBI Taxonomy" id="1189612"/>
    <lineage>
        <taxon>Bacteria</taxon>
        <taxon>Pseudomonadati</taxon>
        <taxon>Bacteroidota</taxon>
        <taxon>Cytophagia</taxon>
        <taxon>Cytophagales</taxon>
        <taxon>Cyclobacteriaceae</taxon>
    </lineage>
</organism>
<dbReference type="Proteomes" id="UP000006073">
    <property type="component" value="Unassembled WGS sequence"/>
</dbReference>
<dbReference type="EMBL" id="ALWO02000037">
    <property type="protein sequence ID" value="EOZ95574.1"/>
    <property type="molecule type" value="Genomic_DNA"/>
</dbReference>
<accession>S2D9P2</accession>
<dbReference type="eggNOG" id="ENOG502Z814">
    <property type="taxonomic scope" value="Bacteria"/>
</dbReference>
<sequence length="559" mass="62139">MGKLDETGEKMIKHKNLVFLALLGIWYLSMGHVGSPGVIFEGMMGNYRVLANVDPPEVIPGTAMVSVILPENPDGVILEARPVYWSAGLMGTPTADALISVPDEPGKYEGEMWFMQSGTSSVQILLTKDGETYEAVVPIMAMPTAQNEMPKELGIALSVLGGFLVILLVTIFSSAMGDSIRNPGEERSPKGQRKRIIGTAIGAVVVGLVLWGGKSWWDAEARQYNETLYQPFSAESKFIERDGGNYLRLKVDSTELKYGQITRKLSYMVPDHGKLMHLFLIKKNELDVFAHLHPKRLDTLNYEVQLPPLPAGDYHVFADITRYTGFSETIVSELSVPESANFQLASNREFRLGRDDTFTFSNPIGNKPLVLDGDIMVCGKPGLMTDLPGGYSAMWETETGKFEAGRLYSLDFALFDPDGEPAQLEPYLGMMGHAVVLKHDGSVYIHLHPTGTYSMGSQQMLLERFESGYVGFNNLPKNLSFMDSVDQVLSFLDELPDEERDSLLMGDMVHLPYLEDPEHEDHSMVRFPYAFPQPGDYRVWIQVKIDGEIVNGAFDVEVI</sequence>
<name>S2D9P2_INDAL</name>
<keyword evidence="1" id="KW-1133">Transmembrane helix</keyword>
<feature type="transmembrane region" description="Helical" evidence="1">
    <location>
        <begin position="17"/>
        <end position="40"/>
    </location>
</feature>
<protein>
    <submittedName>
        <fullName evidence="2">Uncharacterized protein</fullName>
    </submittedName>
</protein>
<keyword evidence="1" id="KW-0812">Transmembrane</keyword>
<comment type="caution">
    <text evidence="2">The sequence shown here is derived from an EMBL/GenBank/DDBJ whole genome shotgun (WGS) entry which is preliminary data.</text>
</comment>
<gene>
    <name evidence="2" type="ORF">A33Q_2936</name>
</gene>